<dbReference type="AlphaFoldDB" id="A0A5C8ZHZ4"/>
<name>A0A5C8ZHZ4_9ACTN</name>
<feature type="transmembrane region" description="Helical" evidence="1">
    <location>
        <begin position="126"/>
        <end position="153"/>
    </location>
</feature>
<evidence type="ECO:0000313" key="3">
    <source>
        <dbReference type="Proteomes" id="UP000321234"/>
    </source>
</evidence>
<dbReference type="PIRSF" id="PIRSF006648">
    <property type="entry name" value="DrrB"/>
    <property type="match status" value="1"/>
</dbReference>
<dbReference type="PANTHER" id="PTHR43229:SF2">
    <property type="entry name" value="NODULATION PROTEIN J"/>
    <property type="match status" value="1"/>
</dbReference>
<feature type="transmembrane region" description="Helical" evidence="1">
    <location>
        <begin position="192"/>
        <end position="211"/>
    </location>
</feature>
<dbReference type="EMBL" id="VKAC01000002">
    <property type="protein sequence ID" value="TXR57685.1"/>
    <property type="molecule type" value="Genomic_DNA"/>
</dbReference>
<evidence type="ECO:0000256" key="1">
    <source>
        <dbReference type="SAM" id="Phobius"/>
    </source>
</evidence>
<dbReference type="InterPro" id="IPR000412">
    <property type="entry name" value="ABC_2_transport"/>
</dbReference>
<keyword evidence="1" id="KW-1133">Transmembrane helix</keyword>
<protein>
    <submittedName>
        <fullName evidence="2">ABC transporter permease</fullName>
    </submittedName>
</protein>
<reference evidence="2 3" key="1">
    <citation type="submission" date="2019-07" db="EMBL/GenBank/DDBJ databases">
        <title>Quadrisphaera sp. strain DD2A genome sequencing and assembly.</title>
        <authorList>
            <person name="Kim I."/>
        </authorList>
    </citation>
    <scope>NUCLEOTIDE SEQUENCE [LARGE SCALE GENOMIC DNA]</scope>
    <source>
        <strain evidence="2 3">DD2A</strain>
    </source>
</reference>
<keyword evidence="1" id="KW-0812">Transmembrane</keyword>
<dbReference type="InterPro" id="IPR051784">
    <property type="entry name" value="Nod_factor_ABC_transporter"/>
</dbReference>
<accession>A0A5C8ZHZ4</accession>
<dbReference type="GO" id="GO:0140359">
    <property type="term" value="F:ABC-type transporter activity"/>
    <property type="evidence" value="ECO:0007669"/>
    <property type="project" value="InterPro"/>
</dbReference>
<feature type="transmembrane region" description="Helical" evidence="1">
    <location>
        <begin position="165"/>
        <end position="185"/>
    </location>
</feature>
<feature type="transmembrane region" description="Helical" evidence="1">
    <location>
        <begin position="243"/>
        <end position="264"/>
    </location>
</feature>
<keyword evidence="3" id="KW-1185">Reference proteome</keyword>
<feature type="transmembrane region" description="Helical" evidence="1">
    <location>
        <begin position="81"/>
        <end position="105"/>
    </location>
</feature>
<dbReference type="PANTHER" id="PTHR43229">
    <property type="entry name" value="NODULATION PROTEIN J"/>
    <property type="match status" value="1"/>
</dbReference>
<dbReference type="Proteomes" id="UP000321234">
    <property type="component" value="Unassembled WGS sequence"/>
</dbReference>
<organism evidence="2 3">
    <name type="scientific">Quadrisphaera setariae</name>
    <dbReference type="NCBI Taxonomy" id="2593304"/>
    <lineage>
        <taxon>Bacteria</taxon>
        <taxon>Bacillati</taxon>
        <taxon>Actinomycetota</taxon>
        <taxon>Actinomycetes</taxon>
        <taxon>Kineosporiales</taxon>
        <taxon>Kineosporiaceae</taxon>
        <taxon>Quadrisphaera</taxon>
    </lineage>
</organism>
<comment type="caution">
    <text evidence="2">The sequence shown here is derived from an EMBL/GenBank/DDBJ whole genome shotgun (WGS) entry which is preliminary data.</text>
</comment>
<feature type="transmembrane region" description="Helical" evidence="1">
    <location>
        <begin position="45"/>
        <end position="69"/>
    </location>
</feature>
<gene>
    <name evidence="2" type="ORF">FMM08_04670</name>
</gene>
<evidence type="ECO:0000313" key="2">
    <source>
        <dbReference type="EMBL" id="TXR57685.1"/>
    </source>
</evidence>
<sequence>MNDRGRTPTDGLVLAPGGGAAPAAARVLAQARFEVGVLLRNGEQLLVSLVLPALALLVLARTPVGAVVVPASLAGVARIDVVAPGVLGLAVLSTAFTGQAIALGFDRRYGVLRLLATTPLGRSGLLLGRGLAVLAVEALQVVVLGGLALALGWQPLAAGPAALPLLLLALLLGTAAFAALALLLAGSLRAEAVLAVANLAWVLLAGAGLLVPREAAGAAGPLLAALPSAALGDAVRAASLDGVLALGPCAVLLAWAAAAGALVVRTFRWS</sequence>
<dbReference type="GO" id="GO:0043190">
    <property type="term" value="C:ATP-binding cassette (ABC) transporter complex"/>
    <property type="evidence" value="ECO:0007669"/>
    <property type="project" value="InterPro"/>
</dbReference>
<proteinExistence type="predicted"/>
<keyword evidence="1" id="KW-0472">Membrane</keyword>